<dbReference type="EMBL" id="BOLY01000003">
    <property type="protein sequence ID" value="GIZ41358.1"/>
    <property type="molecule type" value="Genomic_DNA"/>
</dbReference>
<sequence length="172" mass="19937">MFKQTIQGSVKLQRALWFTKLEGSRAFDTPAHIDGFWFPIPFTPRPTLHVKFNRKVQITPTGQPESWSRMLIAQSAEPTVMPMMVYVPKSLFSYAIPGPVHRVFEVHEPAGDVLRHAEETEHRAHLDLLRADLDDEELRQEVKELESKGGWLYDVAKANLRAVERELDEWFQ</sequence>
<comment type="caution">
    <text evidence="1">The sequence shown here is derived from an EMBL/GenBank/DDBJ whole genome shotgun (WGS) entry which is preliminary data.</text>
</comment>
<dbReference type="GeneID" id="68290239"/>
<organism evidence="1 2">
    <name type="scientific">Cercospora kikuchii</name>
    <dbReference type="NCBI Taxonomy" id="84275"/>
    <lineage>
        <taxon>Eukaryota</taxon>
        <taxon>Fungi</taxon>
        <taxon>Dikarya</taxon>
        <taxon>Ascomycota</taxon>
        <taxon>Pezizomycotina</taxon>
        <taxon>Dothideomycetes</taxon>
        <taxon>Dothideomycetidae</taxon>
        <taxon>Mycosphaerellales</taxon>
        <taxon>Mycosphaerellaceae</taxon>
        <taxon>Cercospora</taxon>
    </lineage>
</organism>
<evidence type="ECO:0000313" key="1">
    <source>
        <dbReference type="EMBL" id="GIZ41358.1"/>
    </source>
</evidence>
<keyword evidence="2" id="KW-1185">Reference proteome</keyword>
<proteinExistence type="predicted"/>
<accession>A0A9P3FBQ0</accession>
<dbReference type="Proteomes" id="UP000825890">
    <property type="component" value="Unassembled WGS sequence"/>
</dbReference>
<evidence type="ECO:0000313" key="2">
    <source>
        <dbReference type="Proteomes" id="UP000825890"/>
    </source>
</evidence>
<dbReference type="AlphaFoldDB" id="A0A9P3FBQ0"/>
<protein>
    <submittedName>
        <fullName evidence="1">Uncharacterized protein</fullName>
    </submittedName>
</protein>
<reference evidence="1 2" key="1">
    <citation type="submission" date="2021-01" db="EMBL/GenBank/DDBJ databases">
        <title>Cercospora kikuchii MAFF 305040 whole genome shotgun sequence.</title>
        <authorList>
            <person name="Kashiwa T."/>
            <person name="Suzuki T."/>
        </authorList>
    </citation>
    <scope>NUCLEOTIDE SEQUENCE [LARGE SCALE GENOMIC DNA]</scope>
    <source>
        <strain evidence="1 2">MAFF 305040</strain>
    </source>
</reference>
<gene>
    <name evidence="1" type="ORF">CKM354_000466400</name>
</gene>
<dbReference type="RefSeq" id="XP_044655845.1">
    <property type="nucleotide sequence ID" value="XM_044799910.1"/>
</dbReference>
<dbReference type="OrthoDB" id="10613365at2759"/>
<name>A0A9P3FBQ0_9PEZI</name>